<dbReference type="Proteomes" id="UP000182826">
    <property type="component" value="Unassembled WGS sequence"/>
</dbReference>
<gene>
    <name evidence="2" type="ORF">BKM63_17685</name>
</gene>
<dbReference type="AlphaFoldDB" id="A0A1J7BPS3"/>
<evidence type="ECO:0000313" key="3">
    <source>
        <dbReference type="Proteomes" id="UP000182826"/>
    </source>
</evidence>
<dbReference type="OrthoDB" id="706421at2"/>
<organism evidence="2 3">
    <name type="scientific">Flavobacterium johnsoniae</name>
    <name type="common">Cytophaga johnsonae</name>
    <dbReference type="NCBI Taxonomy" id="986"/>
    <lineage>
        <taxon>Bacteria</taxon>
        <taxon>Pseudomonadati</taxon>
        <taxon>Bacteroidota</taxon>
        <taxon>Flavobacteriia</taxon>
        <taxon>Flavobacteriales</taxon>
        <taxon>Flavobacteriaceae</taxon>
        <taxon>Flavobacterium</taxon>
    </lineage>
</organism>
<proteinExistence type="predicted"/>
<reference evidence="2 3" key="1">
    <citation type="submission" date="2016-10" db="EMBL/GenBank/DDBJ databases">
        <title>Draft Genome Sequence of Rhizobacteria Flavobacterium johnsoniae CI04.</title>
        <authorList>
            <person name="Bravo J.I."/>
            <person name="Lozano G.L."/>
            <person name="Handelsman J."/>
        </authorList>
    </citation>
    <scope>NUCLEOTIDE SEQUENCE [LARGE SCALE GENOMIC DNA]</scope>
    <source>
        <strain evidence="2 3">CI04</strain>
    </source>
</reference>
<keyword evidence="3" id="KW-1185">Reference proteome</keyword>
<dbReference type="EMBL" id="MLFK01000009">
    <property type="protein sequence ID" value="OIV40691.1"/>
    <property type="molecule type" value="Genomic_DNA"/>
</dbReference>
<evidence type="ECO:0008006" key="4">
    <source>
        <dbReference type="Google" id="ProtNLM"/>
    </source>
</evidence>
<protein>
    <recommendedName>
        <fullName evidence="4">Carboxypeptidase regulatory-like domain-containing protein</fullName>
    </recommendedName>
</protein>
<feature type="chain" id="PRO_5009643609" description="Carboxypeptidase regulatory-like domain-containing protein" evidence="1">
    <location>
        <begin position="25"/>
        <end position="131"/>
    </location>
</feature>
<keyword evidence="1" id="KW-0732">Signal</keyword>
<dbReference type="PROSITE" id="PS51257">
    <property type="entry name" value="PROKAR_LIPOPROTEIN"/>
    <property type="match status" value="1"/>
</dbReference>
<accession>A0A1J7BPS3</accession>
<name>A0A1J7BPS3_FLAJO</name>
<evidence type="ECO:0000256" key="1">
    <source>
        <dbReference type="SAM" id="SignalP"/>
    </source>
</evidence>
<evidence type="ECO:0000313" key="2">
    <source>
        <dbReference type="EMBL" id="OIV40691.1"/>
    </source>
</evidence>
<comment type="caution">
    <text evidence="2">The sequence shown here is derived from an EMBL/GenBank/DDBJ whole genome shotgun (WGS) entry which is preliminary data.</text>
</comment>
<sequence length="131" mass="15004">MSTFYFRKIMFVLVLASISCSLQSCLVSRCERPKITGYIYDSDFQTPIEKCRVGETFSNADGYFELDEKRYRQFTLYGFEAPILSVNEKVEKEGFESQNIQFITPHGGGAKKGALHNADTLYLKKVMKKTN</sequence>
<dbReference type="RefSeq" id="WP_071637895.1">
    <property type="nucleotide sequence ID" value="NZ_MLFK01000009.1"/>
</dbReference>
<feature type="signal peptide" evidence="1">
    <location>
        <begin position="1"/>
        <end position="24"/>
    </location>
</feature>